<organism evidence="4 5">
    <name type="scientific">Kingella potus</name>
    <dbReference type="NCBI Taxonomy" id="265175"/>
    <lineage>
        <taxon>Bacteria</taxon>
        <taxon>Pseudomonadati</taxon>
        <taxon>Pseudomonadota</taxon>
        <taxon>Betaproteobacteria</taxon>
        <taxon>Neisseriales</taxon>
        <taxon>Neisseriaceae</taxon>
        <taxon>Kingella</taxon>
    </lineage>
</organism>
<dbReference type="GO" id="GO:0009289">
    <property type="term" value="C:pilus"/>
    <property type="evidence" value="ECO:0007669"/>
    <property type="project" value="InterPro"/>
</dbReference>
<evidence type="ECO:0000313" key="5">
    <source>
        <dbReference type="Proteomes" id="UP000254293"/>
    </source>
</evidence>
<protein>
    <submittedName>
        <fullName evidence="4">Pilin</fullName>
    </submittedName>
</protein>
<evidence type="ECO:0000313" key="4">
    <source>
        <dbReference type="EMBL" id="STR00539.1"/>
    </source>
</evidence>
<evidence type="ECO:0000256" key="1">
    <source>
        <dbReference type="ARBA" id="ARBA00005233"/>
    </source>
</evidence>
<dbReference type="Proteomes" id="UP000254293">
    <property type="component" value="Unassembled WGS sequence"/>
</dbReference>
<dbReference type="Gene3D" id="3.30.700.10">
    <property type="entry name" value="Glycoprotein, Type 4 Pilin"/>
    <property type="match status" value="1"/>
</dbReference>
<evidence type="ECO:0000313" key="2">
    <source>
        <dbReference type="EMBL" id="STR00533.1"/>
    </source>
</evidence>
<accession>A0A377R0C0</accession>
<keyword evidence="5" id="KW-1185">Reference proteome</keyword>
<dbReference type="Pfam" id="PF00114">
    <property type="entry name" value="Pilin"/>
    <property type="match status" value="1"/>
</dbReference>
<dbReference type="OrthoDB" id="8607132at2"/>
<dbReference type="GO" id="GO:0007155">
    <property type="term" value="P:cell adhesion"/>
    <property type="evidence" value="ECO:0007669"/>
    <property type="project" value="InterPro"/>
</dbReference>
<dbReference type="InterPro" id="IPR045584">
    <property type="entry name" value="Pilin-like"/>
</dbReference>
<evidence type="ECO:0000313" key="3">
    <source>
        <dbReference type="EMBL" id="STR00536.1"/>
    </source>
</evidence>
<dbReference type="SUPFAM" id="SSF54523">
    <property type="entry name" value="Pili subunits"/>
    <property type="match status" value="1"/>
</dbReference>
<name>A0A377R0C0_9NEIS</name>
<reference evidence="4 5" key="1">
    <citation type="submission" date="2018-06" db="EMBL/GenBank/DDBJ databases">
        <authorList>
            <consortium name="Pathogen Informatics"/>
            <person name="Doyle S."/>
        </authorList>
    </citation>
    <scope>NUCLEOTIDE SEQUENCE [LARGE SCALE GENOMIC DNA]</scope>
    <source>
        <strain evidence="4 5">NCTC13336</strain>
    </source>
</reference>
<dbReference type="EMBL" id="UGJJ01000001">
    <property type="protein sequence ID" value="STR00533.1"/>
    <property type="molecule type" value="Genomic_DNA"/>
</dbReference>
<dbReference type="AlphaFoldDB" id="A0A377R0C0"/>
<comment type="similarity">
    <text evidence="1">Belongs to the N-Me-Phe pilin family.</text>
</comment>
<proteinExistence type="inferred from homology"/>
<dbReference type="EMBL" id="UGJJ01000001">
    <property type="protein sequence ID" value="STR00536.1"/>
    <property type="molecule type" value="Genomic_DNA"/>
</dbReference>
<sequence>MIVVAVIGILAAISLPLYQDFIVRTKVAEGLLLASDLKVDIAAYGRTNPTELDSIIRSWNSRSNNTGASSKYVSSVLAHPQTGVITISYNTQEVGVAAGANTLVLTPLVRNDAGGYQTMVAAFASGNTNAIDWACASDTRMTATAQGFTNVQNGTLPSRYAPASCR</sequence>
<gene>
    <name evidence="4" type="primary">pilE_3</name>
    <name evidence="2" type="synonym">pilE_1</name>
    <name evidence="3" type="synonym">pilE_2</name>
    <name evidence="2" type="ORF">NCTC13336_00742</name>
    <name evidence="3" type="ORF">NCTC13336_00745</name>
    <name evidence="4" type="ORF">NCTC13336_00748</name>
</gene>
<dbReference type="EMBL" id="UGJJ01000001">
    <property type="protein sequence ID" value="STR00539.1"/>
    <property type="molecule type" value="Genomic_DNA"/>
</dbReference>
<dbReference type="InterPro" id="IPR001082">
    <property type="entry name" value="Pilin"/>
</dbReference>